<feature type="transmembrane region" description="Helical" evidence="8">
    <location>
        <begin position="562"/>
        <end position="585"/>
    </location>
</feature>
<dbReference type="Gene3D" id="1.20.1250.20">
    <property type="entry name" value="MFS general substrate transporter like domains"/>
    <property type="match status" value="1"/>
</dbReference>
<feature type="transmembrane region" description="Helical" evidence="8">
    <location>
        <begin position="529"/>
        <end position="550"/>
    </location>
</feature>
<dbReference type="PROSITE" id="PS50850">
    <property type="entry name" value="MFS"/>
    <property type="match status" value="1"/>
</dbReference>
<evidence type="ECO:0000313" key="11">
    <source>
        <dbReference type="Proteomes" id="UP000318529"/>
    </source>
</evidence>
<comment type="subcellular location">
    <subcellularLocation>
        <location evidence="1">Cell membrane</location>
        <topology evidence="1">Multi-pass membrane protein</topology>
    </subcellularLocation>
</comment>
<feature type="transmembrane region" description="Helical" evidence="8">
    <location>
        <begin position="194"/>
        <end position="213"/>
    </location>
</feature>
<feature type="domain" description="Major facilitator superfamily (MFS) profile" evidence="9">
    <location>
        <begin position="428"/>
        <end position="830"/>
    </location>
</feature>
<name>A0A560CLF9_AZOBR</name>
<dbReference type="InterPro" id="IPR036259">
    <property type="entry name" value="MFS_trans_sf"/>
</dbReference>
<organism evidence="10 11">
    <name type="scientific">Azospirillum brasilense</name>
    <dbReference type="NCBI Taxonomy" id="192"/>
    <lineage>
        <taxon>Bacteria</taxon>
        <taxon>Pseudomonadati</taxon>
        <taxon>Pseudomonadota</taxon>
        <taxon>Alphaproteobacteria</taxon>
        <taxon>Rhodospirillales</taxon>
        <taxon>Azospirillaceae</taxon>
        <taxon>Azospirillum</taxon>
    </lineage>
</organism>
<keyword evidence="6 8" id="KW-0472">Membrane</keyword>
<dbReference type="SUPFAM" id="SSF103473">
    <property type="entry name" value="MFS general substrate transporter"/>
    <property type="match status" value="1"/>
</dbReference>
<sequence>MASSGAAQGRSGPLRAFLVSVLLVGVTLAFSLSINLGSFRQNYAGALMAAFAVVGGKTVENVQDALGYGKPLDDFYGLEAILDQLAANLPWARGIGVAVADGRVVATARGRPVEPMPEATLRRARAELERRTLWFRHDADNGTYVLYLPIRNPGEAERDDRKADAPAGFLIIQSDSARVDDRVEEFRDRTLPQLLWTGLGTVGFLGLTGLVMAFGLRRAPEGRRVRLERLRRLLALGAMLAAQTAAAAECYTLISTAHLEAAEQATQIVARMIRNDVESVVRRGLDYGSLAGVDGYFERIRASMPTLQSIELALPGATPPSHDARHIVSGVPFLSDMPDVTLRWPLAQDRGGEARELVAVVDGDRVAAQLTEFGLDMATILVTSLLFMFEMDRVLGGRTRMARRSGDGRSQTGRAEPGRPMPGASGDFAGSIRFSAFLMYFGAFLPVSFVPLLMTSFGGAPFPLLSPSQMAAAPLTAEMLCGVAAALAAGRLTGRFGWRAVSLAGFATASAGMALAAVAAVVADPMLFVLARGLSGAGSMVGLIAANALIGRLRGVSDTSALQSGLFAGMYAGVNCGAVSGALLSTTYGPVTVFAGGAVIPVAGLLYTAFGVPRLPGTVPPGVHCVPAAVPTPCGMAHPRHRRIKVPLFLALISLPTAVAAMFLPFYLPLFIADLGLSSATVGRAYLLHGLCVVLAGPLLTRMAARRLPIPGVTLLSAAMIAGALALFGLQASLWTAFATVFLIGLAESFGLSAQVHHAELLAAREARRRDSVLALHVNTRKLGQAAGPLLFGTLAAAVPLGAGPEGVGMIGGLLAGSLLLFALLTWRRAAPHRTGRAPHARTEGGR</sequence>
<proteinExistence type="predicted"/>
<evidence type="ECO:0000256" key="7">
    <source>
        <dbReference type="SAM" id="MobiDB-lite"/>
    </source>
</evidence>
<feature type="transmembrane region" description="Helical" evidence="8">
    <location>
        <begin position="808"/>
        <end position="827"/>
    </location>
</feature>
<keyword evidence="5 8" id="KW-1133">Transmembrane helix</keyword>
<feature type="transmembrane region" description="Helical" evidence="8">
    <location>
        <begin position="591"/>
        <end position="610"/>
    </location>
</feature>
<dbReference type="InterPro" id="IPR011701">
    <property type="entry name" value="MFS"/>
</dbReference>
<dbReference type="InterPro" id="IPR020846">
    <property type="entry name" value="MFS_dom"/>
</dbReference>
<evidence type="ECO:0000256" key="5">
    <source>
        <dbReference type="ARBA" id="ARBA00022989"/>
    </source>
</evidence>
<dbReference type="GO" id="GO:0005886">
    <property type="term" value="C:plasma membrane"/>
    <property type="evidence" value="ECO:0007669"/>
    <property type="project" value="UniProtKB-SubCell"/>
</dbReference>
<reference evidence="10 11" key="1">
    <citation type="submission" date="2019-06" db="EMBL/GenBank/DDBJ databases">
        <title>Genomic Encyclopedia of Type Strains, Phase IV (KMG-V): Genome sequencing to study the core and pangenomes of soil and plant-associated prokaryotes.</title>
        <authorList>
            <person name="Whitman W."/>
        </authorList>
    </citation>
    <scope>NUCLEOTIDE SEQUENCE [LARGE SCALE GENOMIC DNA]</scope>
    <source>
        <strain evidence="10 11">BR 11650</strain>
    </source>
</reference>
<feature type="transmembrane region" description="Helical" evidence="8">
    <location>
        <begin position="648"/>
        <end position="672"/>
    </location>
</feature>
<evidence type="ECO:0000313" key="10">
    <source>
        <dbReference type="EMBL" id="TWA85714.1"/>
    </source>
</evidence>
<dbReference type="InterPro" id="IPR050171">
    <property type="entry name" value="MFS_Transporters"/>
</dbReference>
<gene>
    <name evidence="10" type="ORF">FBZ83_103307</name>
</gene>
<evidence type="ECO:0000256" key="1">
    <source>
        <dbReference type="ARBA" id="ARBA00004651"/>
    </source>
</evidence>
<dbReference type="Proteomes" id="UP000318529">
    <property type="component" value="Unassembled WGS sequence"/>
</dbReference>
<feature type="transmembrane region" description="Helical" evidence="8">
    <location>
        <begin position="437"/>
        <end position="458"/>
    </location>
</feature>
<feature type="transmembrane region" description="Helical" evidence="8">
    <location>
        <begin position="501"/>
        <end position="523"/>
    </location>
</feature>
<dbReference type="RefSeq" id="WP_145682001.1">
    <property type="nucleotide sequence ID" value="NZ_VITH01000003.1"/>
</dbReference>
<dbReference type="EMBL" id="VITH01000003">
    <property type="protein sequence ID" value="TWA85714.1"/>
    <property type="molecule type" value="Genomic_DNA"/>
</dbReference>
<feature type="transmembrane region" description="Helical" evidence="8">
    <location>
        <begin position="12"/>
        <end position="32"/>
    </location>
</feature>
<evidence type="ECO:0000256" key="6">
    <source>
        <dbReference type="ARBA" id="ARBA00023136"/>
    </source>
</evidence>
<dbReference type="AlphaFoldDB" id="A0A560CLF9"/>
<feature type="transmembrane region" description="Helical" evidence="8">
    <location>
        <begin position="470"/>
        <end position="489"/>
    </location>
</feature>
<evidence type="ECO:0000256" key="3">
    <source>
        <dbReference type="ARBA" id="ARBA00022475"/>
    </source>
</evidence>
<evidence type="ECO:0000256" key="4">
    <source>
        <dbReference type="ARBA" id="ARBA00022692"/>
    </source>
</evidence>
<dbReference type="GO" id="GO:0022857">
    <property type="term" value="F:transmembrane transporter activity"/>
    <property type="evidence" value="ECO:0007669"/>
    <property type="project" value="InterPro"/>
</dbReference>
<feature type="region of interest" description="Disordered" evidence="7">
    <location>
        <begin position="400"/>
        <end position="424"/>
    </location>
</feature>
<keyword evidence="4 8" id="KW-0812">Transmembrane</keyword>
<dbReference type="PANTHER" id="PTHR23517">
    <property type="entry name" value="RESISTANCE PROTEIN MDTM, PUTATIVE-RELATED-RELATED"/>
    <property type="match status" value="1"/>
</dbReference>
<accession>A0A560CLF9</accession>
<evidence type="ECO:0000259" key="9">
    <source>
        <dbReference type="PROSITE" id="PS50850"/>
    </source>
</evidence>
<protein>
    <submittedName>
        <fullName evidence="10">Putative MFS family arabinose efflux permease</fullName>
    </submittedName>
</protein>
<keyword evidence="3" id="KW-1003">Cell membrane</keyword>
<comment type="caution">
    <text evidence="10">The sequence shown here is derived from an EMBL/GenBank/DDBJ whole genome shotgun (WGS) entry which is preliminary data.</text>
</comment>
<feature type="transmembrane region" description="Helical" evidence="8">
    <location>
        <begin position="708"/>
        <end position="728"/>
    </location>
</feature>
<evidence type="ECO:0000256" key="2">
    <source>
        <dbReference type="ARBA" id="ARBA00022448"/>
    </source>
</evidence>
<keyword evidence="2" id="KW-0813">Transport</keyword>
<feature type="transmembrane region" description="Helical" evidence="8">
    <location>
        <begin position="684"/>
        <end position="701"/>
    </location>
</feature>
<evidence type="ECO:0000256" key="8">
    <source>
        <dbReference type="SAM" id="Phobius"/>
    </source>
</evidence>
<dbReference type="Pfam" id="PF07690">
    <property type="entry name" value="MFS_1"/>
    <property type="match status" value="1"/>
</dbReference>